<keyword evidence="4" id="KW-0540">Nuclease</keyword>
<dbReference type="PANTHER" id="PTHR37984">
    <property type="entry name" value="PROTEIN CBG26694"/>
    <property type="match status" value="1"/>
</dbReference>
<name>A0A6L2K1U7_TANCI</name>
<feature type="domain" description="Reverse transcriptase" evidence="9">
    <location>
        <begin position="446"/>
        <end position="545"/>
    </location>
</feature>
<reference evidence="11" key="1">
    <citation type="journal article" date="2019" name="Sci. Rep.">
        <title>Draft genome of Tanacetum cinerariifolium, the natural source of mosquito coil.</title>
        <authorList>
            <person name="Yamashiro T."/>
            <person name="Shiraishi A."/>
            <person name="Satake H."/>
            <person name="Nakayama K."/>
        </authorList>
    </citation>
    <scope>NUCLEOTIDE SEQUENCE</scope>
</reference>
<dbReference type="Pfam" id="PF17917">
    <property type="entry name" value="RT_RNaseH"/>
    <property type="match status" value="2"/>
</dbReference>
<feature type="compositionally biased region" description="Polar residues" evidence="8">
    <location>
        <begin position="1064"/>
        <end position="1091"/>
    </location>
</feature>
<dbReference type="InterPro" id="IPR043502">
    <property type="entry name" value="DNA/RNA_pol_sf"/>
</dbReference>
<evidence type="ECO:0000256" key="2">
    <source>
        <dbReference type="ARBA" id="ARBA00022679"/>
    </source>
</evidence>
<dbReference type="GO" id="GO:0003964">
    <property type="term" value="F:RNA-directed DNA polymerase activity"/>
    <property type="evidence" value="ECO:0007669"/>
    <property type="project" value="UniProtKB-KW"/>
</dbReference>
<dbReference type="Gene3D" id="3.10.10.10">
    <property type="entry name" value="HIV Type 1 Reverse Transcriptase, subunit A, domain 1"/>
    <property type="match status" value="2"/>
</dbReference>
<evidence type="ECO:0000256" key="6">
    <source>
        <dbReference type="ARBA" id="ARBA00022801"/>
    </source>
</evidence>
<dbReference type="InterPro" id="IPR041373">
    <property type="entry name" value="RT_RNaseH"/>
</dbReference>
<keyword evidence="5" id="KW-0255">Endonuclease</keyword>
<comment type="caution">
    <text evidence="11">The sequence shown here is derived from an EMBL/GenBank/DDBJ whole genome shotgun (WGS) entry which is preliminary data.</text>
</comment>
<dbReference type="CDD" id="cd09274">
    <property type="entry name" value="RNase_HI_RT_Ty3"/>
    <property type="match status" value="2"/>
</dbReference>
<feature type="domain" description="Reverse transcriptase" evidence="9">
    <location>
        <begin position="1508"/>
        <end position="1608"/>
    </location>
</feature>
<evidence type="ECO:0000259" key="9">
    <source>
        <dbReference type="Pfam" id="PF00078"/>
    </source>
</evidence>
<keyword evidence="6" id="KW-0378">Hydrolase</keyword>
<dbReference type="GO" id="GO:0004519">
    <property type="term" value="F:endonuclease activity"/>
    <property type="evidence" value="ECO:0007669"/>
    <property type="project" value="UniProtKB-KW"/>
</dbReference>
<accession>A0A6L2K1U7</accession>
<dbReference type="Pfam" id="PF00078">
    <property type="entry name" value="RVT_1"/>
    <property type="match status" value="2"/>
</dbReference>
<dbReference type="Gene3D" id="2.40.70.10">
    <property type="entry name" value="Acid Proteases"/>
    <property type="match status" value="1"/>
</dbReference>
<feature type="region of interest" description="Disordered" evidence="8">
    <location>
        <begin position="1024"/>
        <end position="1120"/>
    </location>
</feature>
<evidence type="ECO:0000256" key="7">
    <source>
        <dbReference type="ARBA" id="ARBA00022918"/>
    </source>
</evidence>
<dbReference type="InterPro" id="IPR000477">
    <property type="entry name" value="RT_dom"/>
</dbReference>
<dbReference type="Gene3D" id="3.30.70.270">
    <property type="match status" value="3"/>
</dbReference>
<feature type="domain" description="Reverse transcriptase RNase H-like" evidence="10">
    <location>
        <begin position="635"/>
        <end position="736"/>
    </location>
</feature>
<dbReference type="SUPFAM" id="SSF56672">
    <property type="entry name" value="DNA/RNA polymerases"/>
    <property type="match status" value="2"/>
</dbReference>
<dbReference type="CDD" id="cd01647">
    <property type="entry name" value="RT_LTR"/>
    <property type="match status" value="2"/>
</dbReference>
<feature type="region of interest" description="Disordered" evidence="8">
    <location>
        <begin position="143"/>
        <end position="163"/>
    </location>
</feature>
<dbReference type="InterPro" id="IPR050951">
    <property type="entry name" value="Retrovirus_Pol_polyprotein"/>
</dbReference>
<dbReference type="GO" id="GO:0016787">
    <property type="term" value="F:hydrolase activity"/>
    <property type="evidence" value="ECO:0007669"/>
    <property type="project" value="UniProtKB-KW"/>
</dbReference>
<dbReference type="EMBL" id="BKCJ010001608">
    <property type="protein sequence ID" value="GEU42727.1"/>
    <property type="molecule type" value="Genomic_DNA"/>
</dbReference>
<dbReference type="InterPro" id="IPR021109">
    <property type="entry name" value="Peptidase_aspartic_dom_sf"/>
</dbReference>
<gene>
    <name evidence="11" type="ORF">Tci_014705</name>
</gene>
<protein>
    <recommendedName>
        <fullName evidence="1">RNA-directed DNA polymerase</fullName>
        <ecNumber evidence="1">2.7.7.49</ecNumber>
    </recommendedName>
</protein>
<evidence type="ECO:0000256" key="3">
    <source>
        <dbReference type="ARBA" id="ARBA00022695"/>
    </source>
</evidence>
<organism evidence="11">
    <name type="scientific">Tanacetum cinerariifolium</name>
    <name type="common">Dalmatian daisy</name>
    <name type="synonym">Chrysanthemum cinerariifolium</name>
    <dbReference type="NCBI Taxonomy" id="118510"/>
    <lineage>
        <taxon>Eukaryota</taxon>
        <taxon>Viridiplantae</taxon>
        <taxon>Streptophyta</taxon>
        <taxon>Embryophyta</taxon>
        <taxon>Tracheophyta</taxon>
        <taxon>Spermatophyta</taxon>
        <taxon>Magnoliopsida</taxon>
        <taxon>eudicotyledons</taxon>
        <taxon>Gunneridae</taxon>
        <taxon>Pentapetalae</taxon>
        <taxon>asterids</taxon>
        <taxon>campanulids</taxon>
        <taxon>Asterales</taxon>
        <taxon>Asteraceae</taxon>
        <taxon>Asteroideae</taxon>
        <taxon>Anthemideae</taxon>
        <taxon>Anthemidinae</taxon>
        <taxon>Tanacetum</taxon>
    </lineage>
</organism>
<dbReference type="CDD" id="cd00303">
    <property type="entry name" value="retropepsin_like"/>
    <property type="match status" value="1"/>
</dbReference>
<dbReference type="InterPro" id="IPR043128">
    <property type="entry name" value="Rev_trsase/Diguanyl_cyclase"/>
</dbReference>
<dbReference type="EC" id="2.7.7.49" evidence="1"/>
<evidence type="ECO:0000256" key="8">
    <source>
        <dbReference type="SAM" id="MobiDB-lite"/>
    </source>
</evidence>
<evidence type="ECO:0000256" key="1">
    <source>
        <dbReference type="ARBA" id="ARBA00012493"/>
    </source>
</evidence>
<keyword evidence="7 11" id="KW-0695">RNA-directed DNA polymerase</keyword>
<keyword evidence="3" id="KW-0548">Nucleotidyltransferase</keyword>
<evidence type="ECO:0000259" key="10">
    <source>
        <dbReference type="Pfam" id="PF17917"/>
    </source>
</evidence>
<keyword evidence="2" id="KW-0808">Transferase</keyword>
<evidence type="ECO:0000256" key="4">
    <source>
        <dbReference type="ARBA" id="ARBA00022722"/>
    </source>
</evidence>
<dbReference type="FunFam" id="3.10.20.370:FF:000001">
    <property type="entry name" value="Retrovirus-related Pol polyprotein from transposon 17.6-like protein"/>
    <property type="match status" value="1"/>
</dbReference>
<dbReference type="PANTHER" id="PTHR37984:SF5">
    <property type="entry name" value="PROTEIN NYNRIN-LIKE"/>
    <property type="match status" value="1"/>
</dbReference>
<sequence length="1924" mass="218532">MMKELLLDKKGQNQSPALVKAVEESCVTCSGSHSYRNCPATDGNVYRDNIQEYVSQASTVNYNQGNTGPVYQPPVFQQPAYQAPAYQAPAPQTQGVSKEDLSAYVKANDAVMKNLQTQGQNMQNQLTNLTDLITKFMNSNIASTSSSGTLPSNTIANSKSDSKAITTRSGVSYDGPQIPPLMVENEPEATKDTLYHTNNRNTEDVQPQAVQSKPVTSEPTIAPKLSEMARTPLNEHCSAVPFKKLLEKLGDPCKFLIPCDFPGMAECLALADLGASINLMPYSVWKRLSLPDLTPTCKTIELADHSISRPVGVAEDVYVKVGSFYFPADFVVVDFDADPRLPLIDVFEERDILILEAFLNDDPSSPPPNQRNYMPEVRKELKICEAKTKKSLVDEPPVVELKALPPYLEYAFLEGDDKLPVIIAKYFSVEEKTALIMVLKSHKRAIAWKLSDIKDQEKTTYRCMPFGLCNAPGTFQRCMMAIFHDMIEKTMKVFMDDFSVFGNLFQSCLSHLEKMLKRCEDTNLCLNWEKNHFMVKEGIVLGHKISKQGIEVNKAKVDLISKLPHPTTVKGIRSFLGHAGFYRCFIKDFSKIARPMTRLLEKDTSFIFSQECVDAFQTLQRKLTEAHILIALEWDMPFELMCDASDFAIGAVLGQRQDKHFRPIHYASKTMTEAESKYTTTEKEMLAVMYAFEKFRSYLILNKSIVYTDHSTLKYSFAKKDSKARLLRWVLLLQEFTFKVVDTKGAENLVADHLSQLENPYQNVLDPKEINESFHLETLNMVSTRGNQSTSWFADFANYNAEGVYLVKKLLISSRLATLDQPKDKLDDALWAFRTAYKTPIGCTPYKLVYEKASHLPVELEHKAYWALKYANFDLKTAGDHRKIQINELNEHRDQAYENSLIYKEKTKRIHDSKIKNRVLNIGDRVLLFNSRLKIFSGKFKNRCIPENVKTLAKGFCLQVFISSASFRESSYQALAYQAYQALAYQSLAPQTQGVSKEDFSAYIKANDAVMKNMQTQGQNMQNHNTIVNPKRDSKAIPTRSGVSYDGPQIPPPMMENEPEATKDTVNPTNNGNTEDVQPQAVQSKPVTSEPTIAPVSASKPNPKASIPYPSRRNDERNREKANNQIEKFYQIFKDMSFEISFSDALILMPKFASTLKALIGNKEKLSEMARSPLNEHCTAVLLKKLLEKLGDPDKFLIPCDFPELADRSISRPVEIAEDVYVKEVLGFFDTISSGNPTLFYDPIVSATSPTLTPFGNSDFLLEVVDAFLDVEDEPTSSKFQQPCLDPEWDILLLEAFLNDDPSSPHPNQINYLPEVRKELKICEAKTEKSSVDEPIVVELKALPPLLEYAFLEGDNKLPVIIAKDLSVEEKTALITVLKSYKQAIAWKLFDINGINPEFCTDKILMEENFTPAVQHQRRVNPKIHDVIKQEVIKLLDAGLIYPISDSPWVSPVHCVPKKGGFTVVENEDNELILTRLVMGWCVCIDYHKLNEATRKDHFHLPFMDQMLDQEKTTFTCPYGTFAYRCMPFGLCNAPGTFQGCMMAIFHDMIEKTIEVFMDDFSVFGNSFQSCLSHLEKMLKRCEDNNLCLNWEKSHFMVKEGIVLGHKISKQGIEVDKAKVDVISKLPHPTTVKGIRSFLGHAGQRQVKHFRPIHYASKTMKEAESKHTTTEKEMLAVVYVFEKLRSYLILNKSIVYTNHSALKYSFAKKDSKARLLRWVLFLQEFTFKVVDTKGAENMAADHLSRLENPHQNVLDPKEINESFPLETLNLVSTREGVYLVRKPLISLRLATLDQPEDKLDDALWAFRTAYKTPIGCTPYKLVYEKASHLPVELEHKAYWALKYANFDLKTAGDHRKIQINELNELRDQAYENSLIYKEKTKRIHDSKIKNRVFNIGDRVLLFNSRLKIFFGKLKSRWSGPFNVS</sequence>
<dbReference type="FunFam" id="3.30.70.270:FF:000020">
    <property type="entry name" value="Transposon Tf2-6 polyprotein-like Protein"/>
    <property type="match status" value="1"/>
</dbReference>
<evidence type="ECO:0000313" key="11">
    <source>
        <dbReference type="EMBL" id="GEU42727.1"/>
    </source>
</evidence>
<proteinExistence type="predicted"/>
<evidence type="ECO:0000256" key="5">
    <source>
        <dbReference type="ARBA" id="ARBA00022759"/>
    </source>
</evidence>
<feature type="domain" description="Reverse transcriptase RNase H-like" evidence="10">
    <location>
        <begin position="1644"/>
        <end position="1725"/>
    </location>
</feature>